<evidence type="ECO:0000313" key="1">
    <source>
        <dbReference type="Proteomes" id="UP000790787"/>
    </source>
</evidence>
<gene>
    <name evidence="2" type="primary">LOC142167279</name>
</gene>
<reference evidence="2" key="2">
    <citation type="submission" date="2025-08" db="UniProtKB">
        <authorList>
            <consortium name="RefSeq"/>
        </authorList>
    </citation>
    <scope>IDENTIFICATION</scope>
    <source>
        <tissue evidence="2">Leaf</tissue>
    </source>
</reference>
<accession>A0AC58SEZ9</accession>
<sequence length="181" mass="21571">MMIKTLIWNIRSVKIQQAFQRVINMQKEHGFFVIALMEPFQNQSFIQKYRRRLGMDAAISNVNGKIWLFLDSVVQWDLLIDREQQLTIRVYHQDIGKYIMMTFVYEKCSPLDRLELWDSLYYHASDMELPWLIGGDFNVILNEEEKIRGLPVYPPEYEDFAFCVNSCELFDTGYKGSPFTW</sequence>
<organism evidence="1 2">
    <name type="scientific">Nicotiana tabacum</name>
    <name type="common">Common tobacco</name>
    <dbReference type="NCBI Taxonomy" id="4097"/>
    <lineage>
        <taxon>Eukaryota</taxon>
        <taxon>Viridiplantae</taxon>
        <taxon>Streptophyta</taxon>
        <taxon>Embryophyta</taxon>
        <taxon>Tracheophyta</taxon>
        <taxon>Spermatophyta</taxon>
        <taxon>Magnoliopsida</taxon>
        <taxon>eudicotyledons</taxon>
        <taxon>Gunneridae</taxon>
        <taxon>Pentapetalae</taxon>
        <taxon>asterids</taxon>
        <taxon>lamiids</taxon>
        <taxon>Solanales</taxon>
        <taxon>Solanaceae</taxon>
        <taxon>Nicotianoideae</taxon>
        <taxon>Nicotianeae</taxon>
        <taxon>Nicotiana</taxon>
    </lineage>
</organism>
<dbReference type="Proteomes" id="UP000790787">
    <property type="component" value="Chromosome 12"/>
</dbReference>
<protein>
    <submittedName>
        <fullName evidence="2">Uncharacterized protein LOC142167279</fullName>
    </submittedName>
</protein>
<evidence type="ECO:0000313" key="2">
    <source>
        <dbReference type="RefSeq" id="XP_075083544.1"/>
    </source>
</evidence>
<reference evidence="1" key="1">
    <citation type="journal article" date="2014" name="Nat. Commun.">
        <title>The tobacco genome sequence and its comparison with those of tomato and potato.</title>
        <authorList>
            <person name="Sierro N."/>
            <person name="Battey J.N."/>
            <person name="Ouadi S."/>
            <person name="Bakaher N."/>
            <person name="Bovet L."/>
            <person name="Willig A."/>
            <person name="Goepfert S."/>
            <person name="Peitsch M.C."/>
            <person name="Ivanov N.V."/>
        </authorList>
    </citation>
    <scope>NUCLEOTIDE SEQUENCE [LARGE SCALE GENOMIC DNA]</scope>
</reference>
<proteinExistence type="predicted"/>
<dbReference type="RefSeq" id="XP_075083544.1">
    <property type="nucleotide sequence ID" value="XM_075227443.1"/>
</dbReference>
<keyword evidence="1" id="KW-1185">Reference proteome</keyword>
<name>A0AC58SEZ9_TOBAC</name>